<sequence>MAMLSWSELVAEVLRKSEDVYMYCSTCSTATQCTESLETIAPIEIRILNSCCACLIQMLIENFADVPILFIQNISGEDEVVYLLDDVLLDVSESGAVIVPKDRVGEYLESLREFDEEKSERVKQFVESSLK</sequence>
<dbReference type="AlphaFoldDB" id="A0A7C4FGF8"/>
<organism evidence="1">
    <name type="scientific">Ignisphaera aggregans</name>
    <dbReference type="NCBI Taxonomy" id="334771"/>
    <lineage>
        <taxon>Archaea</taxon>
        <taxon>Thermoproteota</taxon>
        <taxon>Thermoprotei</taxon>
        <taxon>Desulfurococcales</taxon>
        <taxon>Desulfurococcaceae</taxon>
        <taxon>Ignisphaera</taxon>
    </lineage>
</organism>
<proteinExistence type="predicted"/>
<reference evidence="1" key="1">
    <citation type="journal article" date="2020" name="mSystems">
        <title>Genome- and Community-Level Interaction Insights into Carbon Utilization and Element Cycling Functions of Hydrothermarchaeota in Hydrothermal Sediment.</title>
        <authorList>
            <person name="Zhou Z."/>
            <person name="Liu Y."/>
            <person name="Xu W."/>
            <person name="Pan J."/>
            <person name="Luo Z.H."/>
            <person name="Li M."/>
        </authorList>
    </citation>
    <scope>NUCLEOTIDE SEQUENCE [LARGE SCALE GENOMIC DNA]</scope>
    <source>
        <strain evidence="1">SpSt-732</strain>
    </source>
</reference>
<protein>
    <submittedName>
        <fullName evidence="1">Uncharacterized protein</fullName>
    </submittedName>
</protein>
<comment type="caution">
    <text evidence="1">The sequence shown here is derived from an EMBL/GenBank/DDBJ whole genome shotgun (WGS) entry which is preliminary data.</text>
</comment>
<gene>
    <name evidence="1" type="ORF">ENV14_01845</name>
</gene>
<evidence type="ECO:0000313" key="1">
    <source>
        <dbReference type="EMBL" id="HGI87129.1"/>
    </source>
</evidence>
<name>A0A7C4FGF8_9CREN</name>
<accession>A0A7C4FGF8</accession>
<dbReference type="EMBL" id="DTFF01000014">
    <property type="protein sequence ID" value="HGI87129.1"/>
    <property type="molecule type" value="Genomic_DNA"/>
</dbReference>